<sequence length="292" mass="30850">MHLSTSFLVSLSAAVATVNGALTRVTNFGNNPTGLEFNINVPSKLAQKPGIILALHGCFGSGEAYYQQTKYSSLSEQKGFITIFPTSKRDSNCWEVNTQKGLSRNAGGDNQGLISMINYTISKYSADPAKVFVTGSSSGCMMTNVLMGTYPDVFAAATCYSGVAAGCVAGSPGASPISSDGKCANGLVIKSQAEWVSVVKAMYPGYSGKYPKLATFHGTADTLVKLPNLAEQLKQWSGIQGVSFNFNQTNTPQSGYTKIVYGDGSKLVGYQAQGVGHTVPVHETEDLAWFGL</sequence>
<dbReference type="EC" id="3.1.1.-" evidence="9"/>
<feature type="signal peptide" evidence="9">
    <location>
        <begin position="1"/>
        <end position="20"/>
    </location>
</feature>
<reference evidence="10" key="1">
    <citation type="submission" date="2019-04" db="EMBL/GenBank/DDBJ databases">
        <title>Sequencing of skin fungus with MAO and IRED activity.</title>
        <authorList>
            <person name="Marsaioli A.J."/>
            <person name="Bonatto J.M.C."/>
            <person name="Reis Junior O."/>
        </authorList>
    </citation>
    <scope>NUCLEOTIDE SEQUENCE</scope>
    <source>
        <strain evidence="10">28M1</strain>
    </source>
</reference>
<evidence type="ECO:0000256" key="5">
    <source>
        <dbReference type="ARBA" id="ARBA00022801"/>
    </source>
</evidence>
<feature type="chain" id="PRO_5040531118" description="Carboxylic ester hydrolase" evidence="9">
    <location>
        <begin position="21"/>
        <end position="292"/>
    </location>
</feature>
<dbReference type="Pfam" id="PF10503">
    <property type="entry name" value="Esterase_PHB"/>
    <property type="match status" value="1"/>
</dbReference>
<evidence type="ECO:0000256" key="3">
    <source>
        <dbReference type="ARBA" id="ARBA00022525"/>
    </source>
</evidence>
<evidence type="ECO:0000313" key="10">
    <source>
        <dbReference type="EMBL" id="KAF3039365.1"/>
    </source>
</evidence>
<keyword evidence="8 9" id="KW-0624">Polysaccharide degradation</keyword>
<evidence type="ECO:0000256" key="9">
    <source>
        <dbReference type="RuleBase" id="RU367147"/>
    </source>
</evidence>
<accession>A0A9P5C0Y9</accession>
<evidence type="ECO:0000313" key="11">
    <source>
        <dbReference type="Proteomes" id="UP000758155"/>
    </source>
</evidence>
<organism evidence="10 11">
    <name type="scientific">Didymella heteroderae</name>
    <dbReference type="NCBI Taxonomy" id="1769908"/>
    <lineage>
        <taxon>Eukaryota</taxon>
        <taxon>Fungi</taxon>
        <taxon>Dikarya</taxon>
        <taxon>Ascomycota</taxon>
        <taxon>Pezizomycotina</taxon>
        <taxon>Dothideomycetes</taxon>
        <taxon>Pleosporomycetidae</taxon>
        <taxon>Pleosporales</taxon>
        <taxon>Pleosporineae</taxon>
        <taxon>Didymellaceae</taxon>
        <taxon>Didymella</taxon>
    </lineage>
</organism>
<evidence type="ECO:0000256" key="2">
    <source>
        <dbReference type="ARBA" id="ARBA00022487"/>
    </source>
</evidence>
<dbReference type="GO" id="GO:0045493">
    <property type="term" value="P:xylan catabolic process"/>
    <property type="evidence" value="ECO:0007669"/>
    <property type="project" value="UniProtKB-UniRule"/>
</dbReference>
<comment type="similarity">
    <text evidence="9">Belongs to the carbohydrate esterase 1 (CE1) family.</text>
</comment>
<dbReference type="SUPFAM" id="SSF53474">
    <property type="entry name" value="alpha/beta-Hydrolases"/>
    <property type="match status" value="2"/>
</dbReference>
<dbReference type="EMBL" id="SWKV01000031">
    <property type="protein sequence ID" value="KAF3039365.1"/>
    <property type="molecule type" value="Genomic_DNA"/>
</dbReference>
<proteinExistence type="inferred from homology"/>
<dbReference type="OrthoDB" id="2425929at2759"/>
<dbReference type="InterPro" id="IPR010126">
    <property type="entry name" value="Esterase_phb"/>
</dbReference>
<evidence type="ECO:0000256" key="7">
    <source>
        <dbReference type="ARBA" id="ARBA00023277"/>
    </source>
</evidence>
<evidence type="ECO:0000256" key="1">
    <source>
        <dbReference type="ARBA" id="ARBA00004613"/>
    </source>
</evidence>
<keyword evidence="6" id="KW-0325">Glycoprotein</keyword>
<keyword evidence="3 9" id="KW-0964">Secreted</keyword>
<keyword evidence="5 9" id="KW-0378">Hydrolase</keyword>
<comment type="function">
    <text evidence="9">Esterase involved in the hydrolysis of xylan, a major structural heterogeneous polysaccharide found in plant biomass representing the second most abundant polysaccharide in the biosphere, after cellulose.</text>
</comment>
<dbReference type="GO" id="GO:0052689">
    <property type="term" value="F:carboxylic ester hydrolase activity"/>
    <property type="evidence" value="ECO:0007669"/>
    <property type="project" value="UniProtKB-KW"/>
</dbReference>
<comment type="caution">
    <text evidence="10">The sequence shown here is derived from an EMBL/GenBank/DDBJ whole genome shotgun (WGS) entry which is preliminary data.</text>
</comment>
<evidence type="ECO:0000256" key="8">
    <source>
        <dbReference type="ARBA" id="ARBA00023326"/>
    </source>
</evidence>
<keyword evidence="11" id="KW-1185">Reference proteome</keyword>
<dbReference type="Gene3D" id="3.40.50.1820">
    <property type="entry name" value="alpha/beta hydrolase"/>
    <property type="match status" value="1"/>
</dbReference>
<dbReference type="Proteomes" id="UP000758155">
    <property type="component" value="Unassembled WGS sequence"/>
</dbReference>
<dbReference type="GO" id="GO:0005576">
    <property type="term" value="C:extracellular region"/>
    <property type="evidence" value="ECO:0007669"/>
    <property type="project" value="UniProtKB-SubCell"/>
</dbReference>
<dbReference type="InterPro" id="IPR029058">
    <property type="entry name" value="AB_hydrolase_fold"/>
</dbReference>
<evidence type="ECO:0000256" key="6">
    <source>
        <dbReference type="ARBA" id="ARBA00023180"/>
    </source>
</evidence>
<evidence type="ECO:0000256" key="4">
    <source>
        <dbReference type="ARBA" id="ARBA00022729"/>
    </source>
</evidence>
<comment type="subcellular location">
    <subcellularLocation>
        <location evidence="1 9">Secreted</location>
    </subcellularLocation>
</comment>
<gene>
    <name evidence="10" type="ORF">E8E12_006512</name>
</gene>
<keyword evidence="2 9" id="KW-0719">Serine esterase</keyword>
<keyword evidence="4 9" id="KW-0732">Signal</keyword>
<dbReference type="PANTHER" id="PTHR43037">
    <property type="entry name" value="UNNAMED PRODUCT-RELATED"/>
    <property type="match status" value="1"/>
</dbReference>
<name>A0A9P5C0Y9_9PLEO</name>
<dbReference type="InterPro" id="IPR050955">
    <property type="entry name" value="Plant_Biomass_Hydrol_Est"/>
</dbReference>
<dbReference type="PANTHER" id="PTHR43037:SF3">
    <property type="entry name" value="FERULOYL ESTERASE B"/>
    <property type="match status" value="1"/>
</dbReference>
<keyword evidence="7 9" id="KW-0119">Carbohydrate metabolism</keyword>
<dbReference type="NCBIfam" id="TIGR01840">
    <property type="entry name" value="esterase_phb"/>
    <property type="match status" value="1"/>
</dbReference>
<dbReference type="AlphaFoldDB" id="A0A9P5C0Y9"/>
<protein>
    <recommendedName>
        <fullName evidence="9">Carboxylic ester hydrolase</fullName>
        <ecNumber evidence="9">3.1.1.-</ecNumber>
    </recommendedName>
</protein>